<dbReference type="EnsemblBacteria" id="AAM73293">
    <property type="protein sequence ID" value="AAM73293"/>
    <property type="gene ID" value="CT2076"/>
</dbReference>
<gene>
    <name evidence="1" type="ordered locus">CT2076</name>
</gene>
<dbReference type="KEGG" id="cte:CT2076"/>
<sequence>MYLLLIMCPFFILLACAVRGVSPGAGSFLASIAVESGY</sequence>
<dbReference type="EMBL" id="AE006470">
    <property type="protein sequence ID" value="AAM73293.1"/>
    <property type="molecule type" value="Genomic_DNA"/>
</dbReference>
<organism evidence="1 2">
    <name type="scientific">Chlorobaculum tepidum (strain ATCC 49652 / DSM 12025 / NBRC 103806 / TLS)</name>
    <name type="common">Chlorobium tepidum</name>
    <dbReference type="NCBI Taxonomy" id="194439"/>
    <lineage>
        <taxon>Bacteria</taxon>
        <taxon>Pseudomonadati</taxon>
        <taxon>Chlorobiota</taxon>
        <taxon>Chlorobiia</taxon>
        <taxon>Chlorobiales</taxon>
        <taxon>Chlorobiaceae</taxon>
        <taxon>Chlorobaculum</taxon>
    </lineage>
</organism>
<proteinExistence type="predicted"/>
<dbReference type="Proteomes" id="UP000001007">
    <property type="component" value="Chromosome"/>
</dbReference>
<keyword evidence="2" id="KW-1185">Reference proteome</keyword>
<name>Q8KAS9_CHLTE</name>
<reference evidence="1 2" key="1">
    <citation type="journal article" date="2002" name="Proc. Natl. Acad. Sci. U.S.A.">
        <title>The complete genome sequence of Chlorobium tepidum TLS, a photosynthetic, anaerobic, green-sulfur bacterium.</title>
        <authorList>
            <person name="Eisen J.A."/>
            <person name="Nelson K.E."/>
            <person name="Paulsen I.T."/>
            <person name="Heidelberg J.F."/>
            <person name="Wu M."/>
            <person name="Dodson R.J."/>
            <person name="Deboy R."/>
            <person name="Gwinn M.L."/>
            <person name="Nelson W.C."/>
            <person name="Haft D.H."/>
            <person name="Hickey E.K."/>
            <person name="Peterson J.D."/>
            <person name="Durkin A.S."/>
            <person name="Kolonay J.L."/>
            <person name="Yang F."/>
            <person name="Holt I."/>
            <person name="Umayam L.A."/>
            <person name="Mason T."/>
            <person name="Brenner M."/>
            <person name="Shea T.P."/>
            <person name="Parksey D."/>
            <person name="Nierman W.C."/>
            <person name="Feldblyum T.V."/>
            <person name="Hansen C.L."/>
            <person name="Craven M.B."/>
            <person name="Radune D."/>
            <person name="Vamathevan J."/>
            <person name="Khouri H."/>
            <person name="White O."/>
            <person name="Gruber T.M."/>
            <person name="Ketchum K.A."/>
            <person name="Venter J.C."/>
            <person name="Tettelin H."/>
            <person name="Bryant D.A."/>
            <person name="Fraser C.M."/>
        </authorList>
    </citation>
    <scope>NUCLEOTIDE SEQUENCE [LARGE SCALE GENOMIC DNA]</scope>
    <source>
        <strain evidence="2">ATCC 49652 / DSM 12025 / NBRC 103806 / TLS</strain>
    </source>
</reference>
<evidence type="ECO:0000313" key="1">
    <source>
        <dbReference type="EMBL" id="AAM73293.1"/>
    </source>
</evidence>
<dbReference type="AlphaFoldDB" id="Q8KAS9"/>
<evidence type="ECO:0000313" key="2">
    <source>
        <dbReference type="Proteomes" id="UP000001007"/>
    </source>
</evidence>
<protein>
    <submittedName>
        <fullName evidence="1">Uncharacterized protein</fullName>
    </submittedName>
</protein>
<dbReference type="HOGENOM" id="CLU_3326338_0_0_10"/>
<accession>Q8KAS9</accession>